<protein>
    <submittedName>
        <fullName evidence="2">Uncharacterized protein</fullName>
    </submittedName>
</protein>
<dbReference type="EMBL" id="JARPXL010000065">
    <property type="protein sequence ID" value="MDT2546894.1"/>
    <property type="molecule type" value="Genomic_DNA"/>
</dbReference>
<name>A0AAW8TF61_9ENTE</name>
<reference evidence="2" key="1">
    <citation type="submission" date="2023-03" db="EMBL/GenBank/DDBJ databases">
        <authorList>
            <person name="Shen W."/>
            <person name="Cai J."/>
        </authorList>
    </citation>
    <scope>NUCLEOTIDE SEQUENCE</scope>
    <source>
        <strain evidence="2">Y15</strain>
    </source>
</reference>
<keyword evidence="1" id="KW-0812">Transmembrane</keyword>
<gene>
    <name evidence="2" type="ORF">P7D69_21440</name>
</gene>
<evidence type="ECO:0000256" key="1">
    <source>
        <dbReference type="SAM" id="Phobius"/>
    </source>
</evidence>
<accession>A0AAW8TF61</accession>
<dbReference type="AlphaFoldDB" id="A0AAW8TF61"/>
<comment type="caution">
    <text evidence="2">The sequence shown here is derived from an EMBL/GenBank/DDBJ whole genome shotgun (WGS) entry which is preliminary data.</text>
</comment>
<feature type="transmembrane region" description="Helical" evidence="1">
    <location>
        <begin position="7"/>
        <end position="26"/>
    </location>
</feature>
<keyword evidence="1" id="KW-0472">Membrane</keyword>
<proteinExistence type="predicted"/>
<feature type="transmembrane region" description="Helical" evidence="1">
    <location>
        <begin position="38"/>
        <end position="60"/>
    </location>
</feature>
<evidence type="ECO:0000313" key="3">
    <source>
        <dbReference type="Proteomes" id="UP001254770"/>
    </source>
</evidence>
<keyword evidence="1" id="KW-1133">Transmembrane helix</keyword>
<organism evidence="2 3">
    <name type="scientific">Enterococcus raffinosus</name>
    <dbReference type="NCBI Taxonomy" id="71452"/>
    <lineage>
        <taxon>Bacteria</taxon>
        <taxon>Bacillati</taxon>
        <taxon>Bacillota</taxon>
        <taxon>Bacilli</taxon>
        <taxon>Lactobacillales</taxon>
        <taxon>Enterococcaceae</taxon>
        <taxon>Enterococcus</taxon>
    </lineage>
</organism>
<evidence type="ECO:0000313" key="2">
    <source>
        <dbReference type="EMBL" id="MDT2546894.1"/>
    </source>
</evidence>
<sequence length="82" mass="9381">MIVEALFKLFFGFIDFIISLIPNIDVDFGSWFGALGTAFAYVHMFCDVRLLLLIISTVLIRDNFIFLKNIFMAIVNKLPFIG</sequence>
<dbReference type="Proteomes" id="UP001254770">
    <property type="component" value="Unassembled WGS sequence"/>
</dbReference>
<dbReference type="RefSeq" id="WP_311816393.1">
    <property type="nucleotide sequence ID" value="NZ_JARPXG010000001.1"/>
</dbReference>